<dbReference type="PANTHER" id="PTHR36206:SF12">
    <property type="entry name" value="ASPERCRYPTIN BIOSYNTHESIS CLUSTER-SPECIFIC TRANSCRIPTION REGULATOR ATNN-RELATED"/>
    <property type="match status" value="1"/>
</dbReference>
<feature type="chain" id="PRO_5040755384" evidence="7">
    <location>
        <begin position="21"/>
        <end position="385"/>
    </location>
</feature>
<dbReference type="AlphaFoldDB" id="A0A9W8RRR6"/>
<keyword evidence="6" id="KW-0539">Nucleus</keyword>
<dbReference type="PANTHER" id="PTHR36206">
    <property type="entry name" value="ASPERCRYPTIN BIOSYNTHESIS CLUSTER-SPECIFIC TRANSCRIPTION REGULATOR ATNN-RELATED"/>
    <property type="match status" value="1"/>
</dbReference>
<comment type="caution">
    <text evidence="8">The sequence shown here is derived from an EMBL/GenBank/DDBJ whole genome shotgun (WGS) entry which is preliminary data.</text>
</comment>
<keyword evidence="4" id="KW-0238">DNA-binding</keyword>
<accession>A0A9W8RRR6</accession>
<dbReference type="InterPro" id="IPR052360">
    <property type="entry name" value="Transcr_Regulatory_Proteins"/>
</dbReference>
<dbReference type="Proteomes" id="UP001152049">
    <property type="component" value="Unassembled WGS sequence"/>
</dbReference>
<keyword evidence="9" id="KW-1185">Reference proteome</keyword>
<keyword evidence="1" id="KW-0479">Metal-binding</keyword>
<evidence type="ECO:0000313" key="8">
    <source>
        <dbReference type="EMBL" id="KAJ4252312.1"/>
    </source>
</evidence>
<keyword evidence="7" id="KW-0732">Signal</keyword>
<proteinExistence type="predicted"/>
<dbReference type="EMBL" id="JAOQAZ010000026">
    <property type="protein sequence ID" value="KAJ4252312.1"/>
    <property type="molecule type" value="Genomic_DNA"/>
</dbReference>
<dbReference type="GO" id="GO:0003677">
    <property type="term" value="F:DNA binding"/>
    <property type="evidence" value="ECO:0007669"/>
    <property type="project" value="UniProtKB-KW"/>
</dbReference>
<protein>
    <submittedName>
        <fullName evidence="8">Uncharacterized protein</fullName>
    </submittedName>
</protein>
<evidence type="ECO:0000256" key="4">
    <source>
        <dbReference type="ARBA" id="ARBA00023125"/>
    </source>
</evidence>
<feature type="signal peptide" evidence="7">
    <location>
        <begin position="1"/>
        <end position="20"/>
    </location>
</feature>
<sequence length="385" mass="43638">MQHGPIPCITACLFLAAVEALQQRLDKGHLHLLGALSLMVSHMDKKLLADVEIDIDDVSLLLQKLDLHVATYAVSHPPHLPPSPSITKDVIMSDPPDRALIKILHSCYHFTAQAFPYKYTSRRLIPPELLIDQGRQLSNLKQWLSHNKLPPVLDMDARTKNEPLIVLRSQCLAALIYAANILDPLETAYDCYGPDFQEIVTLAEALPLDEVQSNTTHLNDSSPLPSFIPEMGIIHPLYFTAQKYRNPFWRRKALNLLLRSGMEGPWCSETEGSLVGIVIRTEEGLSEKVSLDLARFQDASTDNSFNIHEKRRVNACWAIDPDCENEEGYGHTKRFTKAIVFRCTDMDGLLRDEGQGPREFPRQDSKYWETWQEPLEPISWVKIAP</sequence>
<evidence type="ECO:0000256" key="5">
    <source>
        <dbReference type="ARBA" id="ARBA00023163"/>
    </source>
</evidence>
<dbReference type="GO" id="GO:0046872">
    <property type="term" value="F:metal ion binding"/>
    <property type="evidence" value="ECO:0007669"/>
    <property type="project" value="UniProtKB-KW"/>
</dbReference>
<evidence type="ECO:0000256" key="6">
    <source>
        <dbReference type="ARBA" id="ARBA00023242"/>
    </source>
</evidence>
<evidence type="ECO:0000313" key="9">
    <source>
        <dbReference type="Proteomes" id="UP001152049"/>
    </source>
</evidence>
<keyword evidence="3" id="KW-0805">Transcription regulation</keyword>
<keyword evidence="2" id="KW-0862">Zinc</keyword>
<reference evidence="8" key="1">
    <citation type="submission" date="2022-09" db="EMBL/GenBank/DDBJ databases">
        <title>Fusarium specimens isolated from Avocado Roots.</title>
        <authorList>
            <person name="Stajich J."/>
            <person name="Roper C."/>
            <person name="Heimlech-Rivalta G."/>
        </authorList>
    </citation>
    <scope>NUCLEOTIDE SEQUENCE</scope>
    <source>
        <strain evidence="8">CF00136</strain>
    </source>
</reference>
<evidence type="ECO:0000256" key="1">
    <source>
        <dbReference type="ARBA" id="ARBA00022723"/>
    </source>
</evidence>
<keyword evidence="5" id="KW-0804">Transcription</keyword>
<organism evidence="8 9">
    <name type="scientific">Fusarium torreyae</name>
    <dbReference type="NCBI Taxonomy" id="1237075"/>
    <lineage>
        <taxon>Eukaryota</taxon>
        <taxon>Fungi</taxon>
        <taxon>Dikarya</taxon>
        <taxon>Ascomycota</taxon>
        <taxon>Pezizomycotina</taxon>
        <taxon>Sordariomycetes</taxon>
        <taxon>Hypocreomycetidae</taxon>
        <taxon>Hypocreales</taxon>
        <taxon>Nectriaceae</taxon>
        <taxon>Fusarium</taxon>
    </lineage>
</organism>
<name>A0A9W8RRR6_9HYPO</name>
<dbReference type="OrthoDB" id="3145928at2759"/>
<evidence type="ECO:0000256" key="3">
    <source>
        <dbReference type="ARBA" id="ARBA00023015"/>
    </source>
</evidence>
<gene>
    <name evidence="8" type="ORF">NW762_010909</name>
</gene>
<evidence type="ECO:0000256" key="7">
    <source>
        <dbReference type="SAM" id="SignalP"/>
    </source>
</evidence>
<evidence type="ECO:0000256" key="2">
    <source>
        <dbReference type="ARBA" id="ARBA00022833"/>
    </source>
</evidence>